<protein>
    <recommendedName>
        <fullName evidence="3">Yippee domain-containing protein</fullName>
    </recommendedName>
</protein>
<name>A0AAV8R7B2_ENSVE</name>
<accession>A0AAV8R7B2</accession>
<sequence>MTREEEEGGWSNRKGGSFLMGPEERYLLSVSEGNRAAEVEEEEETYKVGIYLDVLRRVISCDACAHLRGFGFGISVFICDVEN</sequence>
<keyword evidence="2" id="KW-1185">Reference proteome</keyword>
<dbReference type="AlphaFoldDB" id="A0AAV8R7B2"/>
<organism evidence="1 2">
    <name type="scientific">Ensete ventricosum</name>
    <name type="common">Abyssinian banana</name>
    <name type="synonym">Musa ensete</name>
    <dbReference type="NCBI Taxonomy" id="4639"/>
    <lineage>
        <taxon>Eukaryota</taxon>
        <taxon>Viridiplantae</taxon>
        <taxon>Streptophyta</taxon>
        <taxon>Embryophyta</taxon>
        <taxon>Tracheophyta</taxon>
        <taxon>Spermatophyta</taxon>
        <taxon>Magnoliopsida</taxon>
        <taxon>Liliopsida</taxon>
        <taxon>Zingiberales</taxon>
        <taxon>Musaceae</taxon>
        <taxon>Ensete</taxon>
    </lineage>
</organism>
<dbReference type="EMBL" id="JAQQAF010000004">
    <property type="protein sequence ID" value="KAJ8492407.1"/>
    <property type="molecule type" value="Genomic_DNA"/>
</dbReference>
<reference evidence="1 2" key="1">
    <citation type="submission" date="2022-12" db="EMBL/GenBank/DDBJ databases">
        <title>Chromosome-scale assembly of the Ensete ventricosum genome.</title>
        <authorList>
            <person name="Dussert Y."/>
            <person name="Stocks J."/>
            <person name="Wendawek A."/>
            <person name="Woldeyes F."/>
            <person name="Nichols R.A."/>
            <person name="Borrell J.S."/>
        </authorList>
    </citation>
    <scope>NUCLEOTIDE SEQUENCE [LARGE SCALE GENOMIC DNA]</scope>
    <source>
        <strain evidence="2">cv. Maze</strain>
        <tissue evidence="1">Seeds</tissue>
    </source>
</reference>
<comment type="caution">
    <text evidence="1">The sequence shown here is derived from an EMBL/GenBank/DDBJ whole genome shotgun (WGS) entry which is preliminary data.</text>
</comment>
<evidence type="ECO:0008006" key="3">
    <source>
        <dbReference type="Google" id="ProtNLM"/>
    </source>
</evidence>
<dbReference type="Proteomes" id="UP001222027">
    <property type="component" value="Unassembled WGS sequence"/>
</dbReference>
<proteinExistence type="predicted"/>
<evidence type="ECO:0000313" key="2">
    <source>
        <dbReference type="Proteomes" id="UP001222027"/>
    </source>
</evidence>
<evidence type="ECO:0000313" key="1">
    <source>
        <dbReference type="EMBL" id="KAJ8492407.1"/>
    </source>
</evidence>
<gene>
    <name evidence="1" type="ORF">OPV22_014128</name>
</gene>